<comment type="caution">
    <text evidence="2">The sequence shown here is derived from an EMBL/GenBank/DDBJ whole genome shotgun (WGS) entry which is preliminary data.</text>
</comment>
<reference evidence="2 3" key="1">
    <citation type="submission" date="2023-03" db="EMBL/GenBank/DDBJ databases">
        <title>High recombination rates correlate with genetic variation in Cardiocondyla obscurior ants.</title>
        <authorList>
            <person name="Errbii M."/>
        </authorList>
    </citation>
    <scope>NUCLEOTIDE SEQUENCE [LARGE SCALE GENOMIC DNA]</scope>
    <source>
        <strain evidence="2">Alpha-2009</strain>
        <tissue evidence="2">Whole body</tissue>
    </source>
</reference>
<evidence type="ECO:0000313" key="3">
    <source>
        <dbReference type="Proteomes" id="UP001430953"/>
    </source>
</evidence>
<evidence type="ECO:0000313" key="2">
    <source>
        <dbReference type="EMBL" id="KAL0123973.1"/>
    </source>
</evidence>
<sequence>MRRRRYVTAVRSRRGKPYPSLVPPVPFDQVSFGLDPYKKFVEAAAYEAVRGPRLSASPFLFLSLSFFPPPSPSFSPALIAERSRISRAPRIPRLTRRPAAKGPPVSRRGDRSRASVSVFREKRIGANGREIVRDSRLGSCRPASTTLRLDGESLSRDRRYRVFRVLFWQLPDIFHQRRFIPRKKKKMSCTQSPSNKHNYIWLEDFSEFFFSLRNVRSSNENITRKLASSLEFNVYSAFLSSTVNDRDLLYMRNTGGGNASLPVLYIPASGNPNNRNARAGTGRDGRGRPPVEIDDSL</sequence>
<evidence type="ECO:0000256" key="1">
    <source>
        <dbReference type="SAM" id="MobiDB-lite"/>
    </source>
</evidence>
<feature type="compositionally biased region" description="Basic and acidic residues" evidence="1">
    <location>
        <begin position="281"/>
        <end position="291"/>
    </location>
</feature>
<dbReference type="AlphaFoldDB" id="A0AAW2G7I0"/>
<feature type="region of interest" description="Disordered" evidence="1">
    <location>
        <begin position="272"/>
        <end position="297"/>
    </location>
</feature>
<keyword evidence="3" id="KW-1185">Reference proteome</keyword>
<accession>A0AAW2G7I0</accession>
<gene>
    <name evidence="2" type="ORF">PUN28_006056</name>
</gene>
<protein>
    <submittedName>
        <fullName evidence="2">Uncharacterized protein</fullName>
    </submittedName>
</protein>
<proteinExistence type="predicted"/>
<dbReference type="Proteomes" id="UP001430953">
    <property type="component" value="Unassembled WGS sequence"/>
</dbReference>
<organism evidence="2 3">
    <name type="scientific">Cardiocondyla obscurior</name>
    <dbReference type="NCBI Taxonomy" id="286306"/>
    <lineage>
        <taxon>Eukaryota</taxon>
        <taxon>Metazoa</taxon>
        <taxon>Ecdysozoa</taxon>
        <taxon>Arthropoda</taxon>
        <taxon>Hexapoda</taxon>
        <taxon>Insecta</taxon>
        <taxon>Pterygota</taxon>
        <taxon>Neoptera</taxon>
        <taxon>Endopterygota</taxon>
        <taxon>Hymenoptera</taxon>
        <taxon>Apocrita</taxon>
        <taxon>Aculeata</taxon>
        <taxon>Formicoidea</taxon>
        <taxon>Formicidae</taxon>
        <taxon>Myrmicinae</taxon>
        <taxon>Cardiocondyla</taxon>
    </lineage>
</organism>
<dbReference type="EMBL" id="JADYXP020000005">
    <property type="protein sequence ID" value="KAL0123973.1"/>
    <property type="molecule type" value="Genomic_DNA"/>
</dbReference>
<name>A0AAW2G7I0_9HYME</name>